<dbReference type="AlphaFoldDB" id="A0AAW2TGX6"/>
<evidence type="ECO:0000259" key="1">
    <source>
        <dbReference type="Pfam" id="PF07727"/>
    </source>
</evidence>
<feature type="domain" description="Reverse transcriptase Ty1/copia-type" evidence="1">
    <location>
        <begin position="53"/>
        <end position="127"/>
    </location>
</feature>
<comment type="caution">
    <text evidence="2">The sequence shown here is derived from an EMBL/GenBank/DDBJ whole genome shotgun (WGS) entry which is preliminary data.</text>
</comment>
<organism evidence="2">
    <name type="scientific">Sesamum radiatum</name>
    <name type="common">Black benniseed</name>
    <dbReference type="NCBI Taxonomy" id="300843"/>
    <lineage>
        <taxon>Eukaryota</taxon>
        <taxon>Viridiplantae</taxon>
        <taxon>Streptophyta</taxon>
        <taxon>Embryophyta</taxon>
        <taxon>Tracheophyta</taxon>
        <taxon>Spermatophyta</taxon>
        <taxon>Magnoliopsida</taxon>
        <taxon>eudicotyledons</taxon>
        <taxon>Gunneridae</taxon>
        <taxon>Pentapetalae</taxon>
        <taxon>asterids</taxon>
        <taxon>lamiids</taxon>
        <taxon>Lamiales</taxon>
        <taxon>Pedaliaceae</taxon>
        <taxon>Sesamum</taxon>
    </lineage>
</organism>
<sequence length="128" mass="14550">MSDYASGEGPFEDEDEVHIAQVVSNDPLHFEQAVKSTNWRMAMDNEIKSIKKNKTCTLTELPAGTKKIGVKWVYRTKYNEHGKIDKYKEHLVAKVYSEQQGIDYTKGFAPVARMDTVRIIIALAAQKD</sequence>
<dbReference type="EMBL" id="JACGWJ010000008">
    <property type="protein sequence ID" value="KAL0403982.1"/>
    <property type="molecule type" value="Genomic_DNA"/>
</dbReference>
<dbReference type="InterPro" id="IPR013103">
    <property type="entry name" value="RVT_2"/>
</dbReference>
<protein>
    <recommendedName>
        <fullName evidence="1">Reverse transcriptase Ty1/copia-type domain-containing protein</fullName>
    </recommendedName>
</protein>
<gene>
    <name evidence="2" type="ORF">Sradi_2039000</name>
</gene>
<dbReference type="Pfam" id="PF07727">
    <property type="entry name" value="RVT_2"/>
    <property type="match status" value="1"/>
</dbReference>
<accession>A0AAW2TGX6</accession>
<proteinExistence type="predicted"/>
<reference evidence="2" key="2">
    <citation type="journal article" date="2024" name="Plant">
        <title>Genomic evolution and insights into agronomic trait innovations of Sesamum species.</title>
        <authorList>
            <person name="Miao H."/>
            <person name="Wang L."/>
            <person name="Qu L."/>
            <person name="Liu H."/>
            <person name="Sun Y."/>
            <person name="Le M."/>
            <person name="Wang Q."/>
            <person name="Wei S."/>
            <person name="Zheng Y."/>
            <person name="Lin W."/>
            <person name="Duan Y."/>
            <person name="Cao H."/>
            <person name="Xiong S."/>
            <person name="Wang X."/>
            <person name="Wei L."/>
            <person name="Li C."/>
            <person name="Ma Q."/>
            <person name="Ju M."/>
            <person name="Zhao R."/>
            <person name="Li G."/>
            <person name="Mu C."/>
            <person name="Tian Q."/>
            <person name="Mei H."/>
            <person name="Zhang T."/>
            <person name="Gao T."/>
            <person name="Zhang H."/>
        </authorList>
    </citation>
    <scope>NUCLEOTIDE SEQUENCE</scope>
    <source>
        <strain evidence="2">G02</strain>
    </source>
</reference>
<reference evidence="2" key="1">
    <citation type="submission" date="2020-06" db="EMBL/GenBank/DDBJ databases">
        <authorList>
            <person name="Li T."/>
            <person name="Hu X."/>
            <person name="Zhang T."/>
            <person name="Song X."/>
            <person name="Zhang H."/>
            <person name="Dai N."/>
            <person name="Sheng W."/>
            <person name="Hou X."/>
            <person name="Wei L."/>
        </authorList>
    </citation>
    <scope>NUCLEOTIDE SEQUENCE</scope>
    <source>
        <strain evidence="2">G02</strain>
        <tissue evidence="2">Leaf</tissue>
    </source>
</reference>
<evidence type="ECO:0000313" key="2">
    <source>
        <dbReference type="EMBL" id="KAL0403982.1"/>
    </source>
</evidence>
<name>A0AAW2TGX6_SESRA</name>